<evidence type="ECO:0008006" key="3">
    <source>
        <dbReference type="Google" id="ProtNLM"/>
    </source>
</evidence>
<proteinExistence type="predicted"/>
<dbReference type="EMBL" id="JACGWO010000011">
    <property type="protein sequence ID" value="KAK4416065.1"/>
    <property type="molecule type" value="Genomic_DNA"/>
</dbReference>
<name>A0AAE1XQ89_9LAMI</name>
<organism evidence="1 2">
    <name type="scientific">Sesamum alatum</name>
    <dbReference type="NCBI Taxonomy" id="300844"/>
    <lineage>
        <taxon>Eukaryota</taxon>
        <taxon>Viridiplantae</taxon>
        <taxon>Streptophyta</taxon>
        <taxon>Embryophyta</taxon>
        <taxon>Tracheophyta</taxon>
        <taxon>Spermatophyta</taxon>
        <taxon>Magnoliopsida</taxon>
        <taxon>eudicotyledons</taxon>
        <taxon>Gunneridae</taxon>
        <taxon>Pentapetalae</taxon>
        <taxon>asterids</taxon>
        <taxon>lamiids</taxon>
        <taxon>Lamiales</taxon>
        <taxon>Pedaliaceae</taxon>
        <taxon>Sesamum</taxon>
    </lineage>
</organism>
<evidence type="ECO:0000313" key="2">
    <source>
        <dbReference type="Proteomes" id="UP001293254"/>
    </source>
</evidence>
<dbReference type="AlphaFoldDB" id="A0AAE1XQ89"/>
<keyword evidence="2" id="KW-1185">Reference proteome</keyword>
<reference evidence="1" key="1">
    <citation type="submission" date="2020-06" db="EMBL/GenBank/DDBJ databases">
        <authorList>
            <person name="Li T."/>
            <person name="Hu X."/>
            <person name="Zhang T."/>
            <person name="Song X."/>
            <person name="Zhang H."/>
            <person name="Dai N."/>
            <person name="Sheng W."/>
            <person name="Hou X."/>
            <person name="Wei L."/>
        </authorList>
    </citation>
    <scope>NUCLEOTIDE SEQUENCE</scope>
    <source>
        <strain evidence="1">3651</strain>
        <tissue evidence="1">Leaf</tissue>
    </source>
</reference>
<accession>A0AAE1XQ89</accession>
<gene>
    <name evidence="1" type="ORF">Salat_2713900</name>
</gene>
<evidence type="ECO:0000313" key="1">
    <source>
        <dbReference type="EMBL" id="KAK4416065.1"/>
    </source>
</evidence>
<dbReference type="Proteomes" id="UP001293254">
    <property type="component" value="Unassembled WGS sequence"/>
</dbReference>
<comment type="caution">
    <text evidence="1">The sequence shown here is derived from an EMBL/GenBank/DDBJ whole genome shotgun (WGS) entry which is preliminary data.</text>
</comment>
<sequence length="225" mass="25908">MGEVGSHSSWLWTPIERKCLSLLQMRTHSRATLLQIHAFMLRHALEGNLNLITKLITALSSVDQYSGIRHARRVFDKMPRRSEVFLCNTMMKSHLLSRQFSEAIGLQDAGTVLLLLAFCRLKSKAKSGIRLYTSVYKWIPRCWITSTNKPLQITVLSSSQNIHHGSRYYFQDERGHQLHGNGLPRTWVLSPVMGALLRQVLTNEWQSTCRGEKSFHRIEEEECES</sequence>
<reference evidence="1" key="2">
    <citation type="journal article" date="2024" name="Plant">
        <title>Genomic evolution and insights into agronomic trait innovations of Sesamum species.</title>
        <authorList>
            <person name="Miao H."/>
            <person name="Wang L."/>
            <person name="Qu L."/>
            <person name="Liu H."/>
            <person name="Sun Y."/>
            <person name="Le M."/>
            <person name="Wang Q."/>
            <person name="Wei S."/>
            <person name="Zheng Y."/>
            <person name="Lin W."/>
            <person name="Duan Y."/>
            <person name="Cao H."/>
            <person name="Xiong S."/>
            <person name="Wang X."/>
            <person name="Wei L."/>
            <person name="Li C."/>
            <person name="Ma Q."/>
            <person name="Ju M."/>
            <person name="Zhao R."/>
            <person name="Li G."/>
            <person name="Mu C."/>
            <person name="Tian Q."/>
            <person name="Mei H."/>
            <person name="Zhang T."/>
            <person name="Gao T."/>
            <person name="Zhang H."/>
        </authorList>
    </citation>
    <scope>NUCLEOTIDE SEQUENCE</scope>
    <source>
        <strain evidence="1">3651</strain>
    </source>
</reference>
<protein>
    <recommendedName>
        <fullName evidence="3">Pentatricopeptide repeat-containing protein</fullName>
    </recommendedName>
</protein>